<dbReference type="InterPro" id="IPR006153">
    <property type="entry name" value="Cation/H_exchanger_TM"/>
</dbReference>
<feature type="transmembrane region" description="Helical" evidence="9">
    <location>
        <begin position="281"/>
        <end position="300"/>
    </location>
</feature>
<sequence length="622" mass="68339">MLELAGIIILGILAQWFAWKLKIPAILPLILLGLAVGPFSTLFTADGTKLIEPIWNGESGLFPGESLFYFVSLAIGIILFEGGLTLRKGEILNVGSVIVKLITFAVIVTFIGAGIAAHFIFGLTWQISFLFAALIIVTGPTVITPILRNIPLKKDVSAILKWEGILIDPIGALVAVLMFEFISAEQGTKFTETAFLEFGKIVLFGFTFGFTFAHGLGFAIKKNVIPHYLLNVFTLASVLAVFVLADQFAHESGLLAVVVMGMVMGNINLPNLKELLYFKESLSILLISILFILLAANINMEDLDLIFNAKALLLFATVVLVVRPMGVFLSSIGSSLKFNEKLFISWVGPRGIVAAGIASLFGIELAHQGVEGAEYITPLVFMIVLGTVLLNATTARLFAQLVGVFLKNSQGILIIGATTISRLIASYLKKNNRHVVLIDNNGANVRKARELGIDAFQENVYSEDLINNIELNDVGYLMAMTGNHEVNVNAIEKFKKHFGENGSFRVVSSDEMYDPENNPEEGLFSQTDDYIKLTNLARKYPSIHEISLNSKKHYEGLIEISKTDPDIIPLFVKDNEGELHIIPSNSMNMDIEEGFMLVYLGKEIETGDSEEKENIRENIETD</sequence>
<evidence type="ECO:0000313" key="13">
    <source>
        <dbReference type="Proteomes" id="UP000241507"/>
    </source>
</evidence>
<dbReference type="Pfam" id="PF02254">
    <property type="entry name" value="TrkA_N"/>
    <property type="match status" value="1"/>
</dbReference>
<feature type="transmembrane region" description="Helical" evidence="9">
    <location>
        <begin position="201"/>
        <end position="220"/>
    </location>
</feature>
<reference evidence="13" key="1">
    <citation type="submission" date="2018-03" db="EMBL/GenBank/DDBJ databases">
        <title>Gramella fulva sp. nov., isolated from a dry surface of tidal flat.</title>
        <authorList>
            <person name="Hwang S.H."/>
            <person name="Hwang W.M."/>
            <person name="Kang K."/>
            <person name="Ahn T.-Y."/>
        </authorList>
    </citation>
    <scope>NUCLEOTIDE SEQUENCE [LARGE SCALE GENOMIC DNA]</scope>
    <source>
        <strain evidence="13">SH35</strain>
    </source>
</reference>
<dbReference type="OrthoDB" id="570124at2"/>
<evidence type="ECO:0000256" key="6">
    <source>
        <dbReference type="ARBA" id="ARBA00022989"/>
    </source>
</evidence>
<keyword evidence="2" id="KW-0813">Transport</keyword>
<evidence type="ECO:0000256" key="2">
    <source>
        <dbReference type="ARBA" id="ARBA00022448"/>
    </source>
</evidence>
<dbReference type="KEGG" id="grs:C7S20_05820"/>
<evidence type="ECO:0000256" key="8">
    <source>
        <dbReference type="ARBA" id="ARBA00023136"/>
    </source>
</evidence>
<dbReference type="GO" id="GO:0005886">
    <property type="term" value="C:plasma membrane"/>
    <property type="evidence" value="ECO:0007669"/>
    <property type="project" value="UniProtKB-SubCell"/>
</dbReference>
<organism evidence="12 13">
    <name type="scientific">Christiangramia fulva</name>
    <dbReference type="NCBI Taxonomy" id="2126553"/>
    <lineage>
        <taxon>Bacteria</taxon>
        <taxon>Pseudomonadati</taxon>
        <taxon>Bacteroidota</taxon>
        <taxon>Flavobacteriia</taxon>
        <taxon>Flavobacteriales</taxon>
        <taxon>Flavobacteriaceae</taxon>
        <taxon>Christiangramia</taxon>
    </lineage>
</organism>
<dbReference type="InterPro" id="IPR003148">
    <property type="entry name" value="RCK_N"/>
</dbReference>
<evidence type="ECO:0000256" key="1">
    <source>
        <dbReference type="ARBA" id="ARBA00004651"/>
    </source>
</evidence>
<dbReference type="PANTHER" id="PTHR32507:SF0">
    <property type="entry name" value="NA(+)_H(+) ANTIPORTER 2-RELATED"/>
    <property type="match status" value="1"/>
</dbReference>
<feature type="transmembrane region" description="Helical" evidence="9">
    <location>
        <begin position="227"/>
        <end position="245"/>
    </location>
</feature>
<dbReference type="EMBL" id="CP028136">
    <property type="protein sequence ID" value="AVR44821.1"/>
    <property type="molecule type" value="Genomic_DNA"/>
</dbReference>
<feature type="transmembrane region" description="Helical" evidence="9">
    <location>
        <begin position="127"/>
        <end position="147"/>
    </location>
</feature>
<dbReference type="RefSeq" id="WP_107011599.1">
    <property type="nucleotide sequence ID" value="NZ_CP028136.1"/>
</dbReference>
<gene>
    <name evidence="12" type="ORF">C7S20_05820</name>
</gene>
<dbReference type="Pfam" id="PF00999">
    <property type="entry name" value="Na_H_Exchanger"/>
    <property type="match status" value="1"/>
</dbReference>
<evidence type="ECO:0000313" key="12">
    <source>
        <dbReference type="EMBL" id="AVR44821.1"/>
    </source>
</evidence>
<keyword evidence="6 9" id="KW-1133">Transmembrane helix</keyword>
<feature type="transmembrane region" description="Helical" evidence="9">
    <location>
        <begin position="25"/>
        <end position="45"/>
    </location>
</feature>
<evidence type="ECO:0000256" key="9">
    <source>
        <dbReference type="SAM" id="Phobius"/>
    </source>
</evidence>
<dbReference type="Proteomes" id="UP000241507">
    <property type="component" value="Chromosome"/>
</dbReference>
<dbReference type="Gene3D" id="1.20.1530.20">
    <property type="match status" value="1"/>
</dbReference>
<keyword evidence="5 9" id="KW-0812">Transmembrane</keyword>
<feature type="transmembrane region" description="Helical" evidence="9">
    <location>
        <begin position="98"/>
        <end position="121"/>
    </location>
</feature>
<dbReference type="PANTHER" id="PTHR32507">
    <property type="entry name" value="NA(+)/H(+) ANTIPORTER 1"/>
    <property type="match status" value="1"/>
</dbReference>
<dbReference type="AlphaFoldDB" id="A0A2R3Z3I7"/>
<feature type="transmembrane region" description="Helical" evidence="9">
    <location>
        <begin position="159"/>
        <end position="181"/>
    </location>
</feature>
<dbReference type="SUPFAM" id="SSF51735">
    <property type="entry name" value="NAD(P)-binding Rossmann-fold domains"/>
    <property type="match status" value="1"/>
</dbReference>
<evidence type="ECO:0000256" key="3">
    <source>
        <dbReference type="ARBA" id="ARBA00022449"/>
    </source>
</evidence>
<evidence type="ECO:0000259" key="11">
    <source>
        <dbReference type="Pfam" id="PF02254"/>
    </source>
</evidence>
<name>A0A2R3Z3I7_9FLAO</name>
<feature type="transmembrane region" description="Helical" evidence="9">
    <location>
        <begin position="375"/>
        <end position="399"/>
    </location>
</feature>
<evidence type="ECO:0000256" key="5">
    <source>
        <dbReference type="ARBA" id="ARBA00022692"/>
    </source>
</evidence>
<feature type="domain" description="RCK N-terminal" evidence="11">
    <location>
        <begin position="412"/>
        <end position="500"/>
    </location>
</feature>
<feature type="domain" description="Cation/H+ exchanger transmembrane" evidence="10">
    <location>
        <begin position="12"/>
        <end position="396"/>
    </location>
</feature>
<dbReference type="InterPro" id="IPR036291">
    <property type="entry name" value="NAD(P)-bd_dom_sf"/>
</dbReference>
<dbReference type="Gene3D" id="3.40.50.720">
    <property type="entry name" value="NAD(P)-binding Rossmann-like Domain"/>
    <property type="match status" value="1"/>
</dbReference>
<dbReference type="InterPro" id="IPR038770">
    <property type="entry name" value="Na+/solute_symporter_sf"/>
</dbReference>
<comment type="subcellular location">
    <subcellularLocation>
        <location evidence="1">Cell membrane</location>
        <topology evidence="1">Multi-pass membrane protein</topology>
    </subcellularLocation>
</comment>
<proteinExistence type="predicted"/>
<evidence type="ECO:0000259" key="10">
    <source>
        <dbReference type="Pfam" id="PF00999"/>
    </source>
</evidence>
<dbReference type="GO" id="GO:1902600">
    <property type="term" value="P:proton transmembrane transport"/>
    <property type="evidence" value="ECO:0007669"/>
    <property type="project" value="InterPro"/>
</dbReference>
<keyword evidence="4" id="KW-1003">Cell membrane</keyword>
<keyword evidence="13" id="KW-1185">Reference proteome</keyword>
<dbReference type="GO" id="GO:0015297">
    <property type="term" value="F:antiporter activity"/>
    <property type="evidence" value="ECO:0007669"/>
    <property type="project" value="UniProtKB-KW"/>
</dbReference>
<keyword evidence="8 9" id="KW-0472">Membrane</keyword>
<protein>
    <submittedName>
        <fullName evidence="12">Cell shape-determining protein</fullName>
    </submittedName>
</protein>
<feature type="transmembrane region" description="Helical" evidence="9">
    <location>
        <begin position="67"/>
        <end position="86"/>
    </location>
</feature>
<accession>A0A2R3Z3I7</accession>
<evidence type="ECO:0000256" key="7">
    <source>
        <dbReference type="ARBA" id="ARBA00023065"/>
    </source>
</evidence>
<feature type="transmembrane region" description="Helical" evidence="9">
    <location>
        <begin position="342"/>
        <end position="363"/>
    </location>
</feature>
<feature type="transmembrane region" description="Helical" evidence="9">
    <location>
        <begin position="312"/>
        <end position="330"/>
    </location>
</feature>
<evidence type="ECO:0000256" key="4">
    <source>
        <dbReference type="ARBA" id="ARBA00022475"/>
    </source>
</evidence>
<keyword evidence="7" id="KW-0406">Ion transport</keyword>
<dbReference type="GO" id="GO:0006813">
    <property type="term" value="P:potassium ion transport"/>
    <property type="evidence" value="ECO:0007669"/>
    <property type="project" value="InterPro"/>
</dbReference>
<keyword evidence="3" id="KW-0050">Antiport</keyword>